<sequence length="86" mass="9514">MTDPYRTTHETTIAYDSLKDTANALQARYIALSRAATGDPDQQQAWNRRILAVRDAVSGVDPDDREAITALAQNLGRRLRELKGTG</sequence>
<dbReference type="AlphaFoldDB" id="A0A841ILG3"/>
<proteinExistence type="predicted"/>
<dbReference type="Proteomes" id="UP000536604">
    <property type="component" value="Unassembled WGS sequence"/>
</dbReference>
<protein>
    <submittedName>
        <fullName evidence="1">Uncharacterized protein</fullName>
    </submittedName>
</protein>
<accession>A0A841ILG3</accession>
<keyword evidence="2" id="KW-1185">Reference proteome</keyword>
<comment type="caution">
    <text evidence="1">The sequence shown here is derived from an EMBL/GenBank/DDBJ whole genome shotgun (WGS) entry which is preliminary data.</text>
</comment>
<name>A0A841ILG3_9ACTN</name>
<evidence type="ECO:0000313" key="1">
    <source>
        <dbReference type="EMBL" id="MBB6119503.1"/>
    </source>
</evidence>
<dbReference type="EMBL" id="JACHJO010000004">
    <property type="protein sequence ID" value="MBB6119503.1"/>
    <property type="molecule type" value="Genomic_DNA"/>
</dbReference>
<gene>
    <name evidence="1" type="ORF">FHS13_001452</name>
</gene>
<dbReference type="RefSeq" id="WP_184289513.1">
    <property type="nucleotide sequence ID" value="NZ_JACHJO010000004.1"/>
</dbReference>
<evidence type="ECO:0000313" key="2">
    <source>
        <dbReference type="Proteomes" id="UP000536604"/>
    </source>
</evidence>
<organism evidence="1 2">
    <name type="scientific">Nocardiopsis algeriensis</name>
    <dbReference type="NCBI Taxonomy" id="1478215"/>
    <lineage>
        <taxon>Bacteria</taxon>
        <taxon>Bacillati</taxon>
        <taxon>Actinomycetota</taxon>
        <taxon>Actinomycetes</taxon>
        <taxon>Streptosporangiales</taxon>
        <taxon>Nocardiopsidaceae</taxon>
        <taxon>Nocardiopsis</taxon>
    </lineage>
</organism>
<reference evidence="1 2" key="1">
    <citation type="submission" date="2020-08" db="EMBL/GenBank/DDBJ databases">
        <title>Genomic Encyclopedia of Type Strains, Phase III (KMG-III): the genomes of soil and plant-associated and newly described type strains.</title>
        <authorList>
            <person name="Whitman W."/>
        </authorList>
    </citation>
    <scope>NUCLEOTIDE SEQUENCE [LARGE SCALE GENOMIC DNA]</scope>
    <source>
        <strain evidence="1 2">CECT 8712</strain>
    </source>
</reference>